<dbReference type="Gene3D" id="2.40.30.170">
    <property type="match status" value="1"/>
</dbReference>
<evidence type="ECO:0000256" key="1">
    <source>
        <dbReference type="SAM" id="Phobius"/>
    </source>
</evidence>
<dbReference type="AlphaFoldDB" id="A0A1X7M520"/>
<dbReference type="GO" id="GO:0055085">
    <property type="term" value="P:transmembrane transport"/>
    <property type="evidence" value="ECO:0007669"/>
    <property type="project" value="InterPro"/>
</dbReference>
<dbReference type="PANTHER" id="PTHR30386:SF24">
    <property type="entry name" value="MULTIDRUG RESISTANCE EFFLUX PUMP"/>
    <property type="match status" value="1"/>
</dbReference>
<reference evidence="5" key="1">
    <citation type="submission" date="2017-04" db="EMBL/GenBank/DDBJ databases">
        <authorList>
            <person name="Varghese N."/>
            <person name="Submissions S."/>
        </authorList>
    </citation>
    <scope>NUCLEOTIDE SEQUENCE [LARGE SCALE GENOMIC DNA]</scope>
    <source>
        <strain evidence="5">LMG 29540</strain>
    </source>
</reference>
<dbReference type="SUPFAM" id="SSF111369">
    <property type="entry name" value="HlyD-like secretion proteins"/>
    <property type="match status" value="1"/>
</dbReference>
<dbReference type="Gene3D" id="2.40.50.100">
    <property type="match status" value="1"/>
</dbReference>
<dbReference type="STRING" id="1515439.SAMN06265784_116108"/>
<accession>A0A1X7M520</accession>
<feature type="domain" description="Multidrug resistance protein MdtA-like barrel-sandwich hybrid" evidence="2">
    <location>
        <begin position="56"/>
        <end position="237"/>
    </location>
</feature>
<evidence type="ECO:0000259" key="2">
    <source>
        <dbReference type="Pfam" id="PF25917"/>
    </source>
</evidence>
<evidence type="ECO:0000313" key="4">
    <source>
        <dbReference type="EMBL" id="SMG60489.1"/>
    </source>
</evidence>
<evidence type="ECO:0000259" key="3">
    <source>
        <dbReference type="Pfam" id="PF25954"/>
    </source>
</evidence>
<name>A0A1X7M520_9BURK</name>
<dbReference type="InterPro" id="IPR058792">
    <property type="entry name" value="Beta-barrel_RND_2"/>
</dbReference>
<feature type="domain" description="CusB-like beta-barrel" evidence="3">
    <location>
        <begin position="241"/>
        <end position="284"/>
    </location>
</feature>
<dbReference type="Pfam" id="PF25954">
    <property type="entry name" value="Beta-barrel_RND_2"/>
    <property type="match status" value="1"/>
</dbReference>
<dbReference type="Gene3D" id="1.10.287.470">
    <property type="entry name" value="Helix hairpin bin"/>
    <property type="match status" value="1"/>
</dbReference>
<dbReference type="InterPro" id="IPR050739">
    <property type="entry name" value="MFP"/>
</dbReference>
<dbReference type="Pfam" id="PF25917">
    <property type="entry name" value="BSH_RND"/>
    <property type="match status" value="1"/>
</dbReference>
<organism evidence="4 5">
    <name type="scientific">Paraburkholderia susongensis</name>
    <dbReference type="NCBI Taxonomy" id="1515439"/>
    <lineage>
        <taxon>Bacteria</taxon>
        <taxon>Pseudomonadati</taxon>
        <taxon>Pseudomonadota</taxon>
        <taxon>Betaproteobacteria</taxon>
        <taxon>Burkholderiales</taxon>
        <taxon>Burkholderiaceae</taxon>
        <taxon>Paraburkholderia</taxon>
    </lineage>
</organism>
<dbReference type="PANTHER" id="PTHR30386">
    <property type="entry name" value="MEMBRANE FUSION SUBUNIT OF EMRAB-TOLC MULTIDRUG EFFLUX PUMP"/>
    <property type="match status" value="1"/>
</dbReference>
<keyword evidence="1" id="KW-0472">Membrane</keyword>
<dbReference type="EMBL" id="FXAT01000016">
    <property type="protein sequence ID" value="SMG60489.1"/>
    <property type="molecule type" value="Genomic_DNA"/>
</dbReference>
<keyword evidence="1" id="KW-0812">Transmembrane</keyword>
<proteinExistence type="predicted"/>
<evidence type="ECO:0000313" key="5">
    <source>
        <dbReference type="Proteomes" id="UP000193228"/>
    </source>
</evidence>
<dbReference type="InterPro" id="IPR058625">
    <property type="entry name" value="MdtA-like_BSH"/>
</dbReference>
<gene>
    <name evidence="4" type="ORF">SAMN06265784_116108</name>
</gene>
<feature type="transmembrane region" description="Helical" evidence="1">
    <location>
        <begin position="16"/>
        <end position="37"/>
    </location>
</feature>
<keyword evidence="5" id="KW-1185">Reference proteome</keyword>
<dbReference type="Proteomes" id="UP000193228">
    <property type="component" value="Unassembled WGS sequence"/>
</dbReference>
<sequence>MESVPPNDSALTRRHLFVIAGFAMFALLVAIAIVFAFSEGSHSTDDAYVTGHVHMISPRVNGTVERVVVDDNQFVHAGQVLVELDPRDFDVRVALERARILQAQAAQRGAQAAIAEAQSAIVAAGADEHKSRLDYERAKSLVSGTPRALSQQEFDSADAAWIAARSHVDAANARLVAARAALFAAQAQEAQGNANLRDAALQREYASVVAPVAGYVGRKTVESGQRVAPGQPLLAIVEPAVWVVANYRETQLKHIAAGDAATVTVDAEPGVTLHGRVDSLAPATGAQFALLPPDNATGNFTKVVQRVPVKIVFDQPLPVRLAPGLSVHAAIQPAEHAR</sequence>
<protein>
    <submittedName>
        <fullName evidence="4">Membrane fusion protein, multidrug efflux system</fullName>
    </submittedName>
</protein>
<keyword evidence="1" id="KW-1133">Transmembrane helix</keyword>